<dbReference type="Proteomes" id="UP001189624">
    <property type="component" value="Chromosome 6"/>
</dbReference>
<name>A0AA86SQE5_9FABA</name>
<accession>A0AA86SQE5</accession>
<sequence length="97" mass="10457">MRMRSGKRAALKDDVSSSQTPEPAVTPKNGVSDAPSLIGDSGDGENNYVDGFYTYLVIVGNCGKCGRKTVVVIAEEQEMKERVKATQNHEYAEGSCL</sequence>
<dbReference type="AlphaFoldDB" id="A0AA86SQE5"/>
<evidence type="ECO:0000313" key="3">
    <source>
        <dbReference type="Proteomes" id="UP001189624"/>
    </source>
</evidence>
<reference evidence="2" key="1">
    <citation type="submission" date="2023-10" db="EMBL/GenBank/DDBJ databases">
        <authorList>
            <person name="Domelevo Entfellner J.-B."/>
        </authorList>
    </citation>
    <scope>NUCLEOTIDE SEQUENCE</scope>
</reference>
<dbReference type="Gramene" id="rna-AYBTSS11_LOCUS20702">
    <property type="protein sequence ID" value="CAJ1965176.1"/>
    <property type="gene ID" value="gene-AYBTSS11_LOCUS20702"/>
</dbReference>
<evidence type="ECO:0000313" key="2">
    <source>
        <dbReference type="EMBL" id="CAJ1965176.1"/>
    </source>
</evidence>
<keyword evidence="3" id="KW-1185">Reference proteome</keyword>
<organism evidence="2 3">
    <name type="scientific">Sphenostylis stenocarpa</name>
    <dbReference type="NCBI Taxonomy" id="92480"/>
    <lineage>
        <taxon>Eukaryota</taxon>
        <taxon>Viridiplantae</taxon>
        <taxon>Streptophyta</taxon>
        <taxon>Embryophyta</taxon>
        <taxon>Tracheophyta</taxon>
        <taxon>Spermatophyta</taxon>
        <taxon>Magnoliopsida</taxon>
        <taxon>eudicotyledons</taxon>
        <taxon>Gunneridae</taxon>
        <taxon>Pentapetalae</taxon>
        <taxon>rosids</taxon>
        <taxon>fabids</taxon>
        <taxon>Fabales</taxon>
        <taxon>Fabaceae</taxon>
        <taxon>Papilionoideae</taxon>
        <taxon>50 kb inversion clade</taxon>
        <taxon>NPAAA clade</taxon>
        <taxon>indigoferoid/millettioid clade</taxon>
        <taxon>Phaseoleae</taxon>
        <taxon>Sphenostylis</taxon>
    </lineage>
</organism>
<protein>
    <submittedName>
        <fullName evidence="2">Uncharacterized protein</fullName>
    </submittedName>
</protein>
<dbReference type="EMBL" id="OY731403">
    <property type="protein sequence ID" value="CAJ1965176.1"/>
    <property type="molecule type" value="Genomic_DNA"/>
</dbReference>
<feature type="region of interest" description="Disordered" evidence="1">
    <location>
        <begin position="1"/>
        <end position="42"/>
    </location>
</feature>
<gene>
    <name evidence="2" type="ORF">AYBTSS11_LOCUS20702</name>
</gene>
<evidence type="ECO:0000256" key="1">
    <source>
        <dbReference type="SAM" id="MobiDB-lite"/>
    </source>
</evidence>
<proteinExistence type="predicted"/>